<evidence type="ECO:0000256" key="7">
    <source>
        <dbReference type="SAM" id="SignalP"/>
    </source>
</evidence>
<proteinExistence type="predicted"/>
<name>A0ABM1THR0_LIMPO</name>
<reference evidence="10" key="1">
    <citation type="submission" date="2025-08" db="UniProtKB">
        <authorList>
            <consortium name="RefSeq"/>
        </authorList>
    </citation>
    <scope>IDENTIFICATION</scope>
    <source>
        <tissue evidence="10">Muscle</tissue>
    </source>
</reference>
<dbReference type="InterPro" id="IPR051940">
    <property type="entry name" value="Chitin_bind-dev_reg"/>
</dbReference>
<protein>
    <submittedName>
        <fullName evidence="10">Protein obstructor-E-like</fullName>
    </submittedName>
</protein>
<dbReference type="PROSITE" id="PS50940">
    <property type="entry name" value="CHIT_BIND_II"/>
    <property type="match status" value="3"/>
</dbReference>
<dbReference type="Pfam" id="PF01607">
    <property type="entry name" value="CBM_14"/>
    <property type="match status" value="3"/>
</dbReference>
<evidence type="ECO:0000256" key="3">
    <source>
        <dbReference type="ARBA" id="ARBA00022737"/>
    </source>
</evidence>
<evidence type="ECO:0000256" key="5">
    <source>
        <dbReference type="ARBA" id="ARBA00023180"/>
    </source>
</evidence>
<dbReference type="SUPFAM" id="SSF57625">
    <property type="entry name" value="Invertebrate chitin-binding proteins"/>
    <property type="match status" value="3"/>
</dbReference>
<evidence type="ECO:0000313" key="10">
    <source>
        <dbReference type="RefSeq" id="XP_022255416.1"/>
    </source>
</evidence>
<dbReference type="PANTHER" id="PTHR23301">
    <property type="entry name" value="CHITIN BINDING PERITROPHIN-A"/>
    <property type="match status" value="1"/>
</dbReference>
<dbReference type="RefSeq" id="XP_022255416.1">
    <property type="nucleotide sequence ID" value="XM_022399708.1"/>
</dbReference>
<feature type="compositionally biased region" description="Pro residues" evidence="6">
    <location>
        <begin position="50"/>
        <end position="77"/>
    </location>
</feature>
<keyword evidence="3" id="KW-0677">Repeat</keyword>
<dbReference type="InterPro" id="IPR002557">
    <property type="entry name" value="Chitin-bd_dom"/>
</dbReference>
<evidence type="ECO:0000256" key="2">
    <source>
        <dbReference type="ARBA" id="ARBA00022729"/>
    </source>
</evidence>
<gene>
    <name evidence="10" type="primary">LOC106471086</name>
</gene>
<keyword evidence="1" id="KW-0147">Chitin-binding</keyword>
<keyword evidence="5" id="KW-0325">Glycoprotein</keyword>
<evidence type="ECO:0000313" key="9">
    <source>
        <dbReference type="Proteomes" id="UP000694941"/>
    </source>
</evidence>
<keyword evidence="4" id="KW-1015">Disulfide bond</keyword>
<evidence type="ECO:0000259" key="8">
    <source>
        <dbReference type="PROSITE" id="PS50940"/>
    </source>
</evidence>
<dbReference type="PANTHER" id="PTHR23301:SF100">
    <property type="entry name" value="GASP, ISOFORM A"/>
    <property type="match status" value="1"/>
</dbReference>
<dbReference type="SMART" id="SM00494">
    <property type="entry name" value="ChtBD2"/>
    <property type="match status" value="3"/>
</dbReference>
<dbReference type="Gene3D" id="2.170.140.10">
    <property type="entry name" value="Chitin binding domain"/>
    <property type="match status" value="3"/>
</dbReference>
<keyword evidence="9" id="KW-1185">Reference proteome</keyword>
<feature type="domain" description="Chitin-binding type-2" evidence="8">
    <location>
        <begin position="166"/>
        <end position="222"/>
    </location>
</feature>
<evidence type="ECO:0000256" key="6">
    <source>
        <dbReference type="SAM" id="MobiDB-lite"/>
    </source>
</evidence>
<organism evidence="9 10">
    <name type="scientific">Limulus polyphemus</name>
    <name type="common">Atlantic horseshoe crab</name>
    <dbReference type="NCBI Taxonomy" id="6850"/>
    <lineage>
        <taxon>Eukaryota</taxon>
        <taxon>Metazoa</taxon>
        <taxon>Ecdysozoa</taxon>
        <taxon>Arthropoda</taxon>
        <taxon>Chelicerata</taxon>
        <taxon>Merostomata</taxon>
        <taxon>Xiphosura</taxon>
        <taxon>Limulidae</taxon>
        <taxon>Limulus</taxon>
    </lineage>
</organism>
<keyword evidence="2 7" id="KW-0732">Signal</keyword>
<evidence type="ECO:0000256" key="4">
    <source>
        <dbReference type="ARBA" id="ARBA00023157"/>
    </source>
</evidence>
<dbReference type="InterPro" id="IPR036508">
    <property type="entry name" value="Chitin-bd_dom_sf"/>
</dbReference>
<evidence type="ECO:0000256" key="1">
    <source>
        <dbReference type="ARBA" id="ARBA00022669"/>
    </source>
</evidence>
<accession>A0ABM1THR0</accession>
<dbReference type="Proteomes" id="UP000694941">
    <property type="component" value="Unplaced"/>
</dbReference>
<dbReference type="GeneID" id="106471086"/>
<feature type="chain" id="PRO_5046452210" evidence="7">
    <location>
        <begin position="17"/>
        <end position="310"/>
    </location>
</feature>
<feature type="signal peptide" evidence="7">
    <location>
        <begin position="1"/>
        <end position="16"/>
    </location>
</feature>
<sequence length="310" mass="35024">MKVWLIFFFLVGAVYGQVRTDSPKDKDYYEYYDYDDDNLTNRQAVDSQPPRAPEQSPPRYQPPPVSRPIQPAPPPAQPARRPNRQRNRTPAIVKTNEVFNCPEPFGFFPHSRSCDRYWACENGTSTLKLCGNGLVFDDSDRLRENCAYPFSVDCGERTELEPPISTPNCPRLYGLFDDSSNCRVFYSCWNGEASRFECPPGLAYDTEQRVCVWADLVSRCNQLEVAEGFVCPDPAEVSNQPGVFTRHAHPTDCRGFFICIEGVARAYGCGIETVFNAGTLQCDDPKNVPGCEKYYADLDIDAKTLEKLQS</sequence>
<feature type="domain" description="Chitin-binding type-2" evidence="8">
    <location>
        <begin position="98"/>
        <end position="156"/>
    </location>
</feature>
<feature type="domain" description="Chitin-binding type-2" evidence="8">
    <location>
        <begin position="228"/>
        <end position="293"/>
    </location>
</feature>
<feature type="region of interest" description="Disordered" evidence="6">
    <location>
        <begin position="39"/>
        <end position="86"/>
    </location>
</feature>